<evidence type="ECO:0000313" key="1">
    <source>
        <dbReference type="EMBL" id="TBU99889.1"/>
    </source>
</evidence>
<name>A0A4V2KDI6_9GAMM</name>
<keyword evidence="2" id="KW-1185">Reference proteome</keyword>
<comment type="caution">
    <text evidence="1">The sequence shown here is derived from an EMBL/GenBank/DDBJ whole genome shotgun (WGS) entry which is preliminary data.</text>
</comment>
<proteinExistence type="predicted"/>
<dbReference type="Proteomes" id="UP000292639">
    <property type="component" value="Unassembled WGS sequence"/>
</dbReference>
<gene>
    <name evidence="1" type="ORF">DNJ96_00915</name>
</gene>
<evidence type="ECO:0000313" key="2">
    <source>
        <dbReference type="Proteomes" id="UP000292639"/>
    </source>
</evidence>
<dbReference type="EMBL" id="QJUP01000001">
    <property type="protein sequence ID" value="TBU99889.1"/>
    <property type="molecule type" value="Genomic_DNA"/>
</dbReference>
<accession>A0A4V2KDI6</accession>
<sequence length="86" mass="10088">MFFFSLLLLVISVAVERCRDGCEYHVRRESVQALPGKALCEPTSLEEYDLDENDRHWPESDPHEPMAIECAFHRRPPVLSWCPCRR</sequence>
<protein>
    <submittedName>
        <fullName evidence="1">Uncharacterized protein</fullName>
    </submittedName>
</protein>
<reference evidence="1 2" key="1">
    <citation type="submission" date="2018-06" db="EMBL/GenBank/DDBJ databases">
        <title>Three novel Pseudomonas species isolated from symptomatic oak.</title>
        <authorList>
            <person name="Bueno-Gonzalez V."/>
            <person name="Brady C."/>
        </authorList>
    </citation>
    <scope>NUCLEOTIDE SEQUENCE [LARGE SCALE GENOMIC DNA]</scope>
    <source>
        <strain evidence="1 2">P17C</strain>
    </source>
</reference>
<dbReference type="AlphaFoldDB" id="A0A4V2KDI6"/>
<organism evidence="1 2">
    <name type="scientific">Stutzerimonas kirkiae</name>
    <dbReference type="NCBI Taxonomy" id="2211392"/>
    <lineage>
        <taxon>Bacteria</taxon>
        <taxon>Pseudomonadati</taxon>
        <taxon>Pseudomonadota</taxon>
        <taxon>Gammaproteobacteria</taxon>
        <taxon>Pseudomonadales</taxon>
        <taxon>Pseudomonadaceae</taxon>
        <taxon>Stutzerimonas</taxon>
    </lineage>
</organism>